<feature type="compositionally biased region" description="Low complexity" evidence="3">
    <location>
        <begin position="8"/>
        <end position="24"/>
    </location>
</feature>
<comment type="caution">
    <text evidence="6">The sequence shown here is derived from an EMBL/GenBank/DDBJ whole genome shotgun (WGS) entry which is preliminary data.</text>
</comment>
<evidence type="ECO:0000259" key="4">
    <source>
        <dbReference type="PROSITE" id="PS51898"/>
    </source>
</evidence>
<keyword evidence="2" id="KW-0233">DNA recombination</keyword>
<dbReference type="SUPFAM" id="SSF56349">
    <property type="entry name" value="DNA breaking-rejoining enzymes"/>
    <property type="match status" value="1"/>
</dbReference>
<dbReference type="GO" id="GO:0006310">
    <property type="term" value="P:DNA recombination"/>
    <property type="evidence" value="ECO:0007669"/>
    <property type="project" value="UniProtKB-KW"/>
</dbReference>
<feature type="domain" description="Core-binding (CB)" evidence="5">
    <location>
        <begin position="189"/>
        <end position="270"/>
    </location>
</feature>
<dbReference type="PANTHER" id="PTHR35617:SF3">
    <property type="entry name" value="CORE-BINDING (CB) DOMAIN-CONTAINING PROTEIN"/>
    <property type="match status" value="1"/>
</dbReference>
<accession>A0AA88Y0H1</accession>
<evidence type="ECO:0000313" key="7">
    <source>
        <dbReference type="Proteomes" id="UP001186944"/>
    </source>
</evidence>
<evidence type="ECO:0000259" key="5">
    <source>
        <dbReference type="PROSITE" id="PS51900"/>
    </source>
</evidence>
<dbReference type="GO" id="GO:0003677">
    <property type="term" value="F:DNA binding"/>
    <property type="evidence" value="ECO:0007669"/>
    <property type="project" value="UniProtKB-KW"/>
</dbReference>
<evidence type="ECO:0008006" key="8">
    <source>
        <dbReference type="Google" id="ProtNLM"/>
    </source>
</evidence>
<feature type="region of interest" description="Disordered" evidence="3">
    <location>
        <begin position="1"/>
        <end position="29"/>
    </location>
</feature>
<feature type="compositionally biased region" description="Basic residues" evidence="3">
    <location>
        <begin position="159"/>
        <end position="173"/>
    </location>
</feature>
<keyword evidence="7" id="KW-1185">Reference proteome</keyword>
<organism evidence="6 7">
    <name type="scientific">Pinctada imbricata</name>
    <name type="common">Atlantic pearl-oyster</name>
    <name type="synonym">Pinctada martensii</name>
    <dbReference type="NCBI Taxonomy" id="66713"/>
    <lineage>
        <taxon>Eukaryota</taxon>
        <taxon>Metazoa</taxon>
        <taxon>Spiralia</taxon>
        <taxon>Lophotrochozoa</taxon>
        <taxon>Mollusca</taxon>
        <taxon>Bivalvia</taxon>
        <taxon>Autobranchia</taxon>
        <taxon>Pteriomorphia</taxon>
        <taxon>Pterioida</taxon>
        <taxon>Pterioidea</taxon>
        <taxon>Pteriidae</taxon>
        <taxon>Pinctada</taxon>
    </lineage>
</organism>
<name>A0AA88Y0H1_PINIB</name>
<dbReference type="PROSITE" id="PS51898">
    <property type="entry name" value="TYR_RECOMBINASE"/>
    <property type="match status" value="1"/>
</dbReference>
<evidence type="ECO:0000256" key="1">
    <source>
        <dbReference type="ARBA" id="ARBA00023125"/>
    </source>
</evidence>
<reference evidence="6" key="1">
    <citation type="submission" date="2019-08" db="EMBL/GenBank/DDBJ databases">
        <title>The improved chromosome-level genome for the pearl oyster Pinctada fucata martensii using PacBio sequencing and Hi-C.</title>
        <authorList>
            <person name="Zheng Z."/>
        </authorList>
    </citation>
    <scope>NUCLEOTIDE SEQUENCE</scope>
    <source>
        <strain evidence="6">ZZ-2019</strain>
        <tissue evidence="6">Adductor muscle</tissue>
    </source>
</reference>
<protein>
    <recommendedName>
        <fullName evidence="8">Core-binding (CB) domain-containing protein</fullName>
    </recommendedName>
</protein>
<dbReference type="InterPro" id="IPR011010">
    <property type="entry name" value="DNA_brk_join_enz"/>
</dbReference>
<dbReference type="InterPro" id="IPR044068">
    <property type="entry name" value="CB"/>
</dbReference>
<sequence>MSPDVGNSTVGTTQQHSSSSSTYSRKAQYSCGRSFKRKCDKNNRVESGPQHCENDISEVHSTKQRFICNEGEQEASSLLFPLSRPRGMGNRCPECRLEGDLCICIPATNIDTSGLKENTNGTVRSNSHRTTSNKTVLVSESSLSSSRLSKKITSDSKNAHSKKRTNSSQKSRKSQSGSLEGIQQNRTSSGLSEKAEGYIKQARRISTRKLYDARLSIYRNWCDQQSINPSFATVNDLTSFFIYLHEKRNCKATTISGYRSAIASIHKGLPGGGCISQDRTLSSLIKGIFNSSPNIRPLIPNWDLPAVLRALVQSPFEPLATCDMKFLTWKTVFLLALATASRVSELHALSANTENLRLENAGIRLLPNLQFLAKTQRIGKAWKPYFIPKFDTFATDPEDILLCPCRALKIYLERTKGLRSQILNLFITYQKGNCKAAAKSSISRWIVSLIQYVYQNLPQTLTSVRAHDTRRISSSWALFNGASIQEILQAAHWASETTFTSFYMKDVSWNEDIFARASLLETANWARKKSRCQDRRH</sequence>
<dbReference type="EMBL" id="VSWD01000009">
    <property type="protein sequence ID" value="KAK3093516.1"/>
    <property type="molecule type" value="Genomic_DNA"/>
</dbReference>
<feature type="compositionally biased region" description="Polar residues" evidence="3">
    <location>
        <begin position="114"/>
        <end position="138"/>
    </location>
</feature>
<dbReference type="Gene3D" id="1.10.443.10">
    <property type="entry name" value="Intergrase catalytic core"/>
    <property type="match status" value="1"/>
</dbReference>
<evidence type="ECO:0000313" key="6">
    <source>
        <dbReference type="EMBL" id="KAK3093516.1"/>
    </source>
</evidence>
<dbReference type="AlphaFoldDB" id="A0AA88Y0H1"/>
<feature type="region of interest" description="Disordered" evidence="3">
    <location>
        <begin position="114"/>
        <end position="194"/>
    </location>
</feature>
<proteinExistence type="predicted"/>
<dbReference type="InterPro" id="IPR010998">
    <property type="entry name" value="Integrase_recombinase_N"/>
</dbReference>
<dbReference type="Gene3D" id="1.10.150.130">
    <property type="match status" value="1"/>
</dbReference>
<dbReference type="InterPro" id="IPR002104">
    <property type="entry name" value="Integrase_catalytic"/>
</dbReference>
<feature type="domain" description="Tyr recombinase" evidence="4">
    <location>
        <begin position="293"/>
        <end position="518"/>
    </location>
</feature>
<dbReference type="PROSITE" id="PS51900">
    <property type="entry name" value="CB"/>
    <property type="match status" value="1"/>
</dbReference>
<dbReference type="Proteomes" id="UP001186944">
    <property type="component" value="Unassembled WGS sequence"/>
</dbReference>
<keyword evidence="1" id="KW-0238">DNA-binding</keyword>
<gene>
    <name evidence="6" type="ORF">FSP39_016688</name>
</gene>
<feature type="compositionally biased region" description="Polar residues" evidence="3">
    <location>
        <begin position="181"/>
        <end position="191"/>
    </location>
</feature>
<evidence type="ECO:0000256" key="3">
    <source>
        <dbReference type="SAM" id="MobiDB-lite"/>
    </source>
</evidence>
<dbReference type="InterPro" id="IPR013762">
    <property type="entry name" value="Integrase-like_cat_sf"/>
</dbReference>
<dbReference type="PANTHER" id="PTHR35617">
    <property type="entry name" value="PHAGE_INTEGRASE DOMAIN-CONTAINING PROTEIN"/>
    <property type="match status" value="1"/>
</dbReference>
<evidence type="ECO:0000256" key="2">
    <source>
        <dbReference type="ARBA" id="ARBA00023172"/>
    </source>
</evidence>
<dbReference type="GO" id="GO:0015074">
    <property type="term" value="P:DNA integration"/>
    <property type="evidence" value="ECO:0007669"/>
    <property type="project" value="InterPro"/>
</dbReference>